<evidence type="ECO:0000256" key="1">
    <source>
        <dbReference type="ARBA" id="ARBA00004571"/>
    </source>
</evidence>
<dbReference type="PANTHER" id="PTHR30069:SF29">
    <property type="entry name" value="HEMOGLOBIN AND HEMOGLOBIN-HAPTOGLOBIN-BINDING PROTEIN 1-RELATED"/>
    <property type="match status" value="1"/>
</dbReference>
<dbReference type="GO" id="GO:0009279">
    <property type="term" value="C:cell outer membrane"/>
    <property type="evidence" value="ECO:0007669"/>
    <property type="project" value="UniProtKB-SubCell"/>
</dbReference>
<dbReference type="InterPro" id="IPR012910">
    <property type="entry name" value="Plug_dom"/>
</dbReference>
<dbReference type="SUPFAM" id="SSF56935">
    <property type="entry name" value="Porins"/>
    <property type="match status" value="1"/>
</dbReference>
<feature type="signal peptide" evidence="12">
    <location>
        <begin position="1"/>
        <end position="31"/>
    </location>
</feature>
<dbReference type="GO" id="GO:0015344">
    <property type="term" value="F:siderophore uptake transmembrane transporter activity"/>
    <property type="evidence" value="ECO:0007669"/>
    <property type="project" value="TreeGrafter"/>
</dbReference>
<reference evidence="15 16" key="1">
    <citation type="submission" date="2018-12" db="EMBL/GenBank/DDBJ databases">
        <title>Hymenobacter gummosus sp. nov., isolated from a spring.</title>
        <authorList>
            <person name="Nie L."/>
        </authorList>
    </citation>
    <scope>NUCLEOTIDE SEQUENCE [LARGE SCALE GENOMIC DNA]</scope>
    <source>
        <strain evidence="15 16">KCTC 52166</strain>
    </source>
</reference>
<keyword evidence="3 10" id="KW-1134">Transmembrane beta strand</keyword>
<evidence type="ECO:0000313" key="15">
    <source>
        <dbReference type="EMBL" id="RTQ53252.1"/>
    </source>
</evidence>
<evidence type="ECO:0000256" key="6">
    <source>
        <dbReference type="ARBA" id="ARBA00023077"/>
    </source>
</evidence>
<dbReference type="Gene3D" id="2.40.170.20">
    <property type="entry name" value="TonB-dependent receptor, beta-barrel domain"/>
    <property type="match status" value="1"/>
</dbReference>
<comment type="caution">
    <text evidence="15">The sequence shown here is derived from an EMBL/GenBank/DDBJ whole genome shotgun (WGS) entry which is preliminary data.</text>
</comment>
<dbReference type="AlphaFoldDB" id="A0A3S0QKP3"/>
<dbReference type="Pfam" id="PF00593">
    <property type="entry name" value="TonB_dep_Rec_b-barrel"/>
    <property type="match status" value="1"/>
</dbReference>
<evidence type="ECO:0000256" key="9">
    <source>
        <dbReference type="ARBA" id="ARBA00023237"/>
    </source>
</evidence>
<dbReference type="InterPro" id="IPR037066">
    <property type="entry name" value="Plug_dom_sf"/>
</dbReference>
<evidence type="ECO:0000256" key="3">
    <source>
        <dbReference type="ARBA" id="ARBA00022452"/>
    </source>
</evidence>
<keyword evidence="9 10" id="KW-0998">Cell outer membrane</keyword>
<keyword evidence="8 15" id="KW-0675">Receptor</keyword>
<proteinExistence type="inferred from homology"/>
<dbReference type="RefSeq" id="WP_126691178.1">
    <property type="nucleotide sequence ID" value="NZ_RXOF01000001.1"/>
</dbReference>
<dbReference type="GO" id="GO:0044718">
    <property type="term" value="P:siderophore transmembrane transport"/>
    <property type="evidence" value="ECO:0007669"/>
    <property type="project" value="TreeGrafter"/>
</dbReference>
<sequence length="654" mass="72080">MVRTYAFFPSALRRGWLVALLFGSSQAPVWAQSAALPADTSRRVLPTVQVQALRPARYAAGSRFTSLDSAALAPYRSSTVAEALSARTPLYLRTYGPGQLASMSIRGTAARHTAVLWHGFSLNFPSLGQADLNLLPVAAAARIDVQHGPAAAQYGTGAVGGAVVLGTAPVARGTQVAGLLEAGSFGALTLGLTGSDRTDRVSVRTSFQQRTAQNDYPYTVREFAGEVRRRQRNAALSQSSLTQDISVQLNPRAELFAAAWLTASDRQIQPALGIRDVHARQRDQSGRLVLGYRQRHARGETLVQAAWFGDAILYASDELATSHSYTQVRQAQAEHTFRPRPNLQVRAGAEGQQFVARVDGYGGRITEWRGAAFALLRYDPTARLRLTLNARQAFIPNRRPPLAPTLGAEWQLWRTAGQQLWLKANAARSYRAPTLNDRYWRPGGNPDLKPELGLGYEAGLHHETALNAAHTLLLQTELTAYRLVVDDWIEWPQDPLTGYYSPRNLRQVRTQGLEASSTLRWQLAAYQLSATGAYTFTQAQKTQGTPLDTDPVGRQLMYVPRHAAALNTDHRWRRWTLSTNASFTGVRFTDAAAVTELPAYAVLNASVGRELTAGRWQLTALLRGFNLTNQEYQNYAFHVMPPRAWALSLRAAWQ</sequence>
<feature type="domain" description="TonB-dependent receptor plug" evidence="14">
    <location>
        <begin position="65"/>
        <end position="162"/>
    </location>
</feature>
<evidence type="ECO:0000256" key="5">
    <source>
        <dbReference type="ARBA" id="ARBA00022729"/>
    </source>
</evidence>
<dbReference type="InterPro" id="IPR036942">
    <property type="entry name" value="Beta-barrel_TonB_sf"/>
</dbReference>
<evidence type="ECO:0000256" key="2">
    <source>
        <dbReference type="ARBA" id="ARBA00022448"/>
    </source>
</evidence>
<feature type="chain" id="PRO_5018572419" evidence="12">
    <location>
        <begin position="32"/>
        <end position="654"/>
    </location>
</feature>
<keyword evidence="6 11" id="KW-0798">TonB box</keyword>
<dbReference type="Proteomes" id="UP000282184">
    <property type="component" value="Unassembled WGS sequence"/>
</dbReference>
<name>A0A3S0QKP3_9BACT</name>
<dbReference type="OrthoDB" id="9762903at2"/>
<keyword evidence="5 12" id="KW-0732">Signal</keyword>
<evidence type="ECO:0000259" key="14">
    <source>
        <dbReference type="Pfam" id="PF07715"/>
    </source>
</evidence>
<comment type="subcellular location">
    <subcellularLocation>
        <location evidence="1 10">Cell outer membrane</location>
        <topology evidence="1 10">Multi-pass membrane protein</topology>
    </subcellularLocation>
</comment>
<evidence type="ECO:0000256" key="4">
    <source>
        <dbReference type="ARBA" id="ARBA00022692"/>
    </source>
</evidence>
<organism evidence="15 16">
    <name type="scientific">Hymenobacter gummosus</name>
    <dbReference type="NCBI Taxonomy" id="1776032"/>
    <lineage>
        <taxon>Bacteria</taxon>
        <taxon>Pseudomonadati</taxon>
        <taxon>Bacteroidota</taxon>
        <taxon>Cytophagia</taxon>
        <taxon>Cytophagales</taxon>
        <taxon>Hymenobacteraceae</taxon>
        <taxon>Hymenobacter</taxon>
    </lineage>
</organism>
<evidence type="ECO:0000256" key="10">
    <source>
        <dbReference type="PROSITE-ProRule" id="PRU01360"/>
    </source>
</evidence>
<keyword evidence="16" id="KW-1185">Reference proteome</keyword>
<evidence type="ECO:0000256" key="11">
    <source>
        <dbReference type="RuleBase" id="RU003357"/>
    </source>
</evidence>
<gene>
    <name evidence="15" type="ORF">EJV47_00485</name>
</gene>
<dbReference type="InterPro" id="IPR000531">
    <property type="entry name" value="Beta-barrel_TonB"/>
</dbReference>
<keyword evidence="7 10" id="KW-0472">Membrane</keyword>
<dbReference type="EMBL" id="RXOF01000001">
    <property type="protein sequence ID" value="RTQ53252.1"/>
    <property type="molecule type" value="Genomic_DNA"/>
</dbReference>
<evidence type="ECO:0000256" key="7">
    <source>
        <dbReference type="ARBA" id="ARBA00023136"/>
    </source>
</evidence>
<protein>
    <submittedName>
        <fullName evidence="15">TonB-dependent receptor</fullName>
    </submittedName>
</protein>
<keyword evidence="2 10" id="KW-0813">Transport</keyword>
<evidence type="ECO:0000259" key="13">
    <source>
        <dbReference type="Pfam" id="PF00593"/>
    </source>
</evidence>
<dbReference type="PROSITE" id="PS52016">
    <property type="entry name" value="TONB_DEPENDENT_REC_3"/>
    <property type="match status" value="1"/>
</dbReference>
<accession>A0A3S0QKP3</accession>
<feature type="domain" description="TonB-dependent receptor-like beta-barrel" evidence="13">
    <location>
        <begin position="196"/>
        <end position="620"/>
    </location>
</feature>
<evidence type="ECO:0000313" key="16">
    <source>
        <dbReference type="Proteomes" id="UP000282184"/>
    </source>
</evidence>
<dbReference type="PANTHER" id="PTHR30069">
    <property type="entry name" value="TONB-DEPENDENT OUTER MEMBRANE RECEPTOR"/>
    <property type="match status" value="1"/>
</dbReference>
<evidence type="ECO:0000256" key="12">
    <source>
        <dbReference type="SAM" id="SignalP"/>
    </source>
</evidence>
<dbReference type="Gene3D" id="2.170.130.10">
    <property type="entry name" value="TonB-dependent receptor, plug domain"/>
    <property type="match status" value="1"/>
</dbReference>
<dbReference type="InterPro" id="IPR039426">
    <property type="entry name" value="TonB-dep_rcpt-like"/>
</dbReference>
<evidence type="ECO:0000256" key="8">
    <source>
        <dbReference type="ARBA" id="ARBA00023170"/>
    </source>
</evidence>
<comment type="similarity">
    <text evidence="10 11">Belongs to the TonB-dependent receptor family.</text>
</comment>
<keyword evidence="4 10" id="KW-0812">Transmembrane</keyword>
<dbReference type="Pfam" id="PF07715">
    <property type="entry name" value="Plug"/>
    <property type="match status" value="1"/>
</dbReference>